<dbReference type="GO" id="GO:0046872">
    <property type="term" value="F:metal ion binding"/>
    <property type="evidence" value="ECO:0007669"/>
    <property type="project" value="UniProtKB-KW"/>
</dbReference>
<keyword evidence="7" id="KW-1185">Reference proteome</keyword>
<evidence type="ECO:0000313" key="6">
    <source>
        <dbReference type="EMBL" id="KAG5557930.1"/>
    </source>
</evidence>
<reference evidence="6" key="1">
    <citation type="submission" date="2020-08" db="EMBL/GenBank/DDBJ databases">
        <title>Plant Genome Project.</title>
        <authorList>
            <person name="Zhang R.-G."/>
        </authorList>
    </citation>
    <scope>NUCLEOTIDE SEQUENCE</scope>
    <source>
        <strain evidence="6">WSP0</strain>
        <tissue evidence="6">Leaf</tissue>
    </source>
</reference>
<keyword evidence="5" id="KW-0460">Magnesium</keyword>
<evidence type="ECO:0000256" key="3">
    <source>
        <dbReference type="ARBA" id="ARBA00022679"/>
    </source>
</evidence>
<evidence type="ECO:0000256" key="4">
    <source>
        <dbReference type="ARBA" id="ARBA00022723"/>
    </source>
</evidence>
<dbReference type="Gene3D" id="1.10.1200.270">
    <property type="entry name" value="Methyltransferase, alpha-helical capping domain"/>
    <property type="match status" value="1"/>
</dbReference>
<dbReference type="InterPro" id="IPR042086">
    <property type="entry name" value="MeTrfase_capping"/>
</dbReference>
<dbReference type="InterPro" id="IPR029063">
    <property type="entry name" value="SAM-dependent_MTases_sf"/>
</dbReference>
<name>A0AAV6KZT9_9ERIC</name>
<proteinExistence type="inferred from homology"/>
<dbReference type="Pfam" id="PF03492">
    <property type="entry name" value="Methyltransf_7"/>
    <property type="match status" value="1"/>
</dbReference>
<protein>
    <submittedName>
        <fullName evidence="6">Uncharacterized protein</fullName>
    </submittedName>
</protein>
<dbReference type="SUPFAM" id="SSF53335">
    <property type="entry name" value="S-adenosyl-L-methionine-dependent methyltransferases"/>
    <property type="match status" value="1"/>
</dbReference>
<evidence type="ECO:0000313" key="7">
    <source>
        <dbReference type="Proteomes" id="UP000823749"/>
    </source>
</evidence>
<evidence type="ECO:0000256" key="5">
    <source>
        <dbReference type="ARBA" id="ARBA00022842"/>
    </source>
</evidence>
<dbReference type="Gene3D" id="3.40.50.150">
    <property type="entry name" value="Vaccinia Virus protein VP39"/>
    <property type="match status" value="1"/>
</dbReference>
<dbReference type="AlphaFoldDB" id="A0AAV6KZT9"/>
<organism evidence="6 7">
    <name type="scientific">Rhododendron griersonianum</name>
    <dbReference type="NCBI Taxonomy" id="479676"/>
    <lineage>
        <taxon>Eukaryota</taxon>
        <taxon>Viridiplantae</taxon>
        <taxon>Streptophyta</taxon>
        <taxon>Embryophyta</taxon>
        <taxon>Tracheophyta</taxon>
        <taxon>Spermatophyta</taxon>
        <taxon>Magnoliopsida</taxon>
        <taxon>eudicotyledons</taxon>
        <taxon>Gunneridae</taxon>
        <taxon>Pentapetalae</taxon>
        <taxon>asterids</taxon>
        <taxon>Ericales</taxon>
        <taxon>Ericaceae</taxon>
        <taxon>Ericoideae</taxon>
        <taxon>Rhodoreae</taxon>
        <taxon>Rhododendron</taxon>
    </lineage>
</organism>
<keyword evidence="2" id="KW-0489">Methyltransferase</keyword>
<dbReference type="InterPro" id="IPR005299">
    <property type="entry name" value="MeTrfase_7"/>
</dbReference>
<dbReference type="Proteomes" id="UP000823749">
    <property type="component" value="Chromosome 3"/>
</dbReference>
<evidence type="ECO:0000256" key="1">
    <source>
        <dbReference type="ARBA" id="ARBA00007967"/>
    </source>
</evidence>
<dbReference type="GO" id="GO:0008168">
    <property type="term" value="F:methyltransferase activity"/>
    <property type="evidence" value="ECO:0007669"/>
    <property type="project" value="UniProtKB-KW"/>
</dbReference>
<sequence length="164" mass="18211">MDTKEAIFMTRGDGENSYAQLSCLTQKVNAVTKPLLENAVRSLFSSKGFHVHGVLNIADLGCAAGPNAFSIISTVKETVEMKSRELNYQTPELQFYLNDLPGNDFNTLFRGLTYENSCFLAGVPGSFHGRLFPRKSLHLVHSSYSVHWLSQVSVPSFNSSVFNR</sequence>
<dbReference type="GO" id="GO:0032259">
    <property type="term" value="P:methylation"/>
    <property type="evidence" value="ECO:0007669"/>
    <property type="project" value="UniProtKB-KW"/>
</dbReference>
<keyword evidence="4" id="KW-0479">Metal-binding</keyword>
<gene>
    <name evidence="6" type="ORF">RHGRI_007994</name>
</gene>
<keyword evidence="3" id="KW-0808">Transferase</keyword>
<accession>A0AAV6KZT9</accession>
<comment type="caution">
    <text evidence="6">The sequence shown here is derived from an EMBL/GenBank/DDBJ whole genome shotgun (WGS) entry which is preliminary data.</text>
</comment>
<evidence type="ECO:0000256" key="2">
    <source>
        <dbReference type="ARBA" id="ARBA00022603"/>
    </source>
</evidence>
<dbReference type="PANTHER" id="PTHR31009">
    <property type="entry name" value="S-ADENOSYL-L-METHIONINE:CARBOXYL METHYLTRANSFERASE FAMILY PROTEIN"/>
    <property type="match status" value="1"/>
</dbReference>
<comment type="similarity">
    <text evidence="1">Belongs to the methyltransferase superfamily. Type-7 methyltransferase family.</text>
</comment>
<dbReference type="EMBL" id="JACTNZ010000003">
    <property type="protein sequence ID" value="KAG5557930.1"/>
    <property type="molecule type" value="Genomic_DNA"/>
</dbReference>